<dbReference type="InterPro" id="IPR012938">
    <property type="entry name" value="Glc/Sorbosone_DH"/>
</dbReference>
<dbReference type="PROSITE" id="PS50093">
    <property type="entry name" value="PKD"/>
    <property type="match status" value="1"/>
</dbReference>
<dbReference type="CDD" id="cd00146">
    <property type="entry name" value="PKD"/>
    <property type="match status" value="1"/>
</dbReference>
<evidence type="ECO:0000313" key="5">
    <source>
        <dbReference type="Proteomes" id="UP000192591"/>
    </source>
</evidence>
<evidence type="ECO:0000259" key="2">
    <source>
        <dbReference type="PROSITE" id="PS50093"/>
    </source>
</evidence>
<evidence type="ECO:0000313" key="4">
    <source>
        <dbReference type="EMBL" id="OQO92952.1"/>
    </source>
</evidence>
<dbReference type="PROSITE" id="PS50206">
    <property type="entry name" value="RHODANESE_3"/>
    <property type="match status" value="1"/>
</dbReference>
<dbReference type="SUPFAM" id="SSF49299">
    <property type="entry name" value="PKD domain"/>
    <property type="match status" value="1"/>
</dbReference>
<feature type="region of interest" description="Disordered" evidence="1">
    <location>
        <begin position="751"/>
        <end position="772"/>
    </location>
</feature>
<dbReference type="InterPro" id="IPR000601">
    <property type="entry name" value="PKD_dom"/>
</dbReference>
<sequence>MWSQGNRLFARLAAGIATVTATVLAAGLLTVAGPVGGGVGAASASPAPTLPKGFALRELPSGQSPGTLTDFAYLPDGSVLSTGKAGTVAWVSTGGERRTLRSLAVEAQQDMGLVGLAVAPDFETSRHIYLARSVPTGGGDYDLTLARWEVTGSPEPTGLAGETELLRLPGDANVHGITGIVAADDGTLWVSVGDVASYTEVDPLALRAQKPHALQGKVLHLTAEGRGVPGNPFYDSAAPDSVRSKIFASGFRSPFRLSLDPRTGLPILGEVGWNRWEEINLVQPGRDYGWPCWEGTDRTPGYREMPECEDAPNTAPLVQLRHGKQTDSANSLTGGVVYTGTSYPEQYRGAYFFGDYTHQKLWSLRYDHQGRLTQAPQSPPLGTHVGRPVKFDTAANGDIVFADIASGTLKRLTYADGNQTPVARISMETDPDTRTVAFDAGESFDFDGDRLTYHWDFGDGSSGTGERIEHTYGDRRTDSYTATLTVTDPAGAQGSEQVTVVPGNHTPELRVEAREGHTYAVGETVSASAMATDREDGLLDVHWQATVMHCPEDATCHAHPTESGEGMVFSLPFTDHPDSHMELTATATDSQGVSTTHTYEALPREHRLTLSSTVPAAVEIASEGDGDTSPSGAGSAMVTAGATVGIAAADTATDGESRFSGWDDGVSQRTRSLSMPDEDFTLTAVYATPVEQRYEQDPELRETLGEPAGPVRIDGEVYYREHDNGGLYWSAGTGTREVHGPLAEKYVELGGHERFGPPTTDQRVTPDGQGRYNHFQGTSYSRTASVYWTPDTGAHAVWGEVRKRWASMGWERGPLGYPATDESRTPDGVGRYNHFSKGGSVYWTPRTGAHAVYGAIRGRWRELGWERSYLGYPVTSEYSVRGGRRNDFQGGYLEWRAAGDTVVDGRLSAS</sequence>
<evidence type="ECO:0000256" key="1">
    <source>
        <dbReference type="SAM" id="MobiDB-lite"/>
    </source>
</evidence>
<dbReference type="Pfam" id="PF18911">
    <property type="entry name" value="PKD_4"/>
    <property type="match status" value="1"/>
</dbReference>
<dbReference type="InterPro" id="IPR013207">
    <property type="entry name" value="LGFP"/>
</dbReference>
<dbReference type="InterPro" id="IPR001763">
    <property type="entry name" value="Rhodanese-like_dom"/>
</dbReference>
<dbReference type="InterPro" id="IPR035986">
    <property type="entry name" value="PKD_dom_sf"/>
</dbReference>
<gene>
    <name evidence="4" type="ORF">B1813_12620</name>
</gene>
<dbReference type="InterPro" id="IPR022409">
    <property type="entry name" value="PKD/Chitinase_dom"/>
</dbReference>
<dbReference type="Gene3D" id="2.120.10.30">
    <property type="entry name" value="TolB, C-terminal domain"/>
    <property type="match status" value="1"/>
</dbReference>
<protein>
    <submittedName>
        <fullName evidence="4">Sugar dehydrogenase</fullName>
    </submittedName>
</protein>
<organism evidence="4 5">
    <name type="scientific">Saccharomonospora piscinae</name>
    <dbReference type="NCBI Taxonomy" id="687388"/>
    <lineage>
        <taxon>Bacteria</taxon>
        <taxon>Bacillati</taxon>
        <taxon>Actinomycetota</taxon>
        <taxon>Actinomycetes</taxon>
        <taxon>Pseudonocardiales</taxon>
        <taxon>Pseudonocardiaceae</taxon>
        <taxon>Saccharomonospora</taxon>
    </lineage>
</organism>
<accession>A0A1V9A756</accession>
<feature type="domain" description="PKD" evidence="2">
    <location>
        <begin position="448"/>
        <end position="500"/>
    </location>
</feature>
<dbReference type="SMART" id="SM00089">
    <property type="entry name" value="PKD"/>
    <property type="match status" value="1"/>
</dbReference>
<name>A0A1V9A756_SACPI</name>
<keyword evidence="5" id="KW-1185">Reference proteome</keyword>
<dbReference type="Proteomes" id="UP000192591">
    <property type="component" value="Unassembled WGS sequence"/>
</dbReference>
<dbReference type="STRING" id="1962155.B1813_12620"/>
<dbReference type="AlphaFoldDB" id="A0A1V9A756"/>
<dbReference type="Pfam" id="PF08310">
    <property type="entry name" value="LGFP"/>
    <property type="match status" value="4"/>
</dbReference>
<dbReference type="RefSeq" id="WP_081191974.1">
    <property type="nucleotide sequence ID" value="NZ_MWIH01000005.1"/>
</dbReference>
<reference evidence="4 5" key="1">
    <citation type="submission" date="2017-02" db="EMBL/GenBank/DDBJ databases">
        <title>Draft genome of Saccharomonospora sp. 154.</title>
        <authorList>
            <person name="Alonso-Carmona G.S."/>
            <person name="De La Haba R."/>
            <person name="Vera-Gargallo B."/>
            <person name="Sandoval-Trujillo A.H."/>
            <person name="Ramirez-Duran N."/>
            <person name="Ventosa A."/>
        </authorList>
    </citation>
    <scope>NUCLEOTIDE SEQUENCE [LARGE SCALE GENOMIC DNA]</scope>
    <source>
        <strain evidence="4 5">LRS4.154</strain>
    </source>
</reference>
<dbReference type="InterPro" id="IPR013783">
    <property type="entry name" value="Ig-like_fold"/>
</dbReference>
<dbReference type="Pfam" id="PF07995">
    <property type="entry name" value="GSDH"/>
    <property type="match status" value="1"/>
</dbReference>
<proteinExistence type="predicted"/>
<dbReference type="EMBL" id="MWIH01000005">
    <property type="protein sequence ID" value="OQO92952.1"/>
    <property type="molecule type" value="Genomic_DNA"/>
</dbReference>
<comment type="caution">
    <text evidence="4">The sequence shown here is derived from an EMBL/GenBank/DDBJ whole genome shotgun (WGS) entry which is preliminary data.</text>
</comment>
<dbReference type="GO" id="GO:0005975">
    <property type="term" value="P:carbohydrate metabolic process"/>
    <property type="evidence" value="ECO:0007669"/>
    <property type="project" value="UniProtKB-ARBA"/>
</dbReference>
<feature type="domain" description="Rhodanese" evidence="3">
    <location>
        <begin position="890"/>
        <end position="904"/>
    </location>
</feature>
<dbReference type="Gene3D" id="2.60.40.10">
    <property type="entry name" value="Immunoglobulins"/>
    <property type="match status" value="1"/>
</dbReference>
<evidence type="ECO:0000259" key="3">
    <source>
        <dbReference type="PROSITE" id="PS50206"/>
    </source>
</evidence>
<dbReference type="PANTHER" id="PTHR19328:SF13">
    <property type="entry name" value="HIPL1 PROTEIN"/>
    <property type="match status" value="1"/>
</dbReference>
<dbReference type="InterPro" id="IPR011042">
    <property type="entry name" value="6-blade_b-propeller_TolB-like"/>
</dbReference>
<dbReference type="PANTHER" id="PTHR19328">
    <property type="entry name" value="HEDGEHOG-INTERACTING PROTEIN"/>
    <property type="match status" value="1"/>
</dbReference>
<dbReference type="InterPro" id="IPR011041">
    <property type="entry name" value="Quinoprot_gluc/sorb_DH_b-prop"/>
</dbReference>
<dbReference type="SUPFAM" id="SSF50952">
    <property type="entry name" value="Soluble quinoprotein glucose dehydrogenase"/>
    <property type="match status" value="1"/>
</dbReference>